<protein>
    <recommendedName>
        <fullName evidence="5">Acetyltransferase</fullName>
        <ecNumber evidence="5">2.3.1.-</ecNumber>
    </recommendedName>
</protein>
<dbReference type="Gene3D" id="2.160.10.10">
    <property type="entry name" value="Hexapeptide repeat proteins"/>
    <property type="match status" value="1"/>
</dbReference>
<dbReference type="SUPFAM" id="SSF51161">
    <property type="entry name" value="Trimeric LpxA-like enzymes"/>
    <property type="match status" value="1"/>
</dbReference>
<dbReference type="InterPro" id="IPR039369">
    <property type="entry name" value="LacA-like"/>
</dbReference>
<dbReference type="RefSeq" id="WP_154825656.1">
    <property type="nucleotide sequence ID" value="NZ_JACRTL010000004.1"/>
</dbReference>
<comment type="similarity">
    <text evidence="1 5">Belongs to the transferase hexapeptide repeat family.</text>
</comment>
<dbReference type="InterPro" id="IPR001451">
    <property type="entry name" value="Hexapep"/>
</dbReference>
<comment type="caution">
    <text evidence="7">The sequence shown here is derived from an EMBL/GenBank/DDBJ whole genome shotgun (WGS) entry which is preliminary data.</text>
</comment>
<accession>A0A8J6PF45</accession>
<gene>
    <name evidence="7" type="ORF">H8702_08315</name>
</gene>
<dbReference type="EMBL" id="JACRTL010000004">
    <property type="protein sequence ID" value="MBC8611116.1"/>
    <property type="molecule type" value="Genomic_DNA"/>
</dbReference>
<evidence type="ECO:0000313" key="7">
    <source>
        <dbReference type="EMBL" id="MBC8611116.1"/>
    </source>
</evidence>
<dbReference type="PANTHER" id="PTHR43017:SF1">
    <property type="entry name" value="ACETYLTRANSFERASE YJL218W-RELATED"/>
    <property type="match status" value="1"/>
</dbReference>
<dbReference type="GO" id="GO:0008870">
    <property type="term" value="F:galactoside O-acetyltransferase activity"/>
    <property type="evidence" value="ECO:0007669"/>
    <property type="project" value="TreeGrafter"/>
</dbReference>
<reference evidence="7" key="1">
    <citation type="submission" date="2020-08" db="EMBL/GenBank/DDBJ databases">
        <title>Genome public.</title>
        <authorList>
            <person name="Liu C."/>
            <person name="Sun Q."/>
        </authorList>
    </citation>
    <scope>NUCLEOTIDE SEQUENCE</scope>
    <source>
        <strain evidence="7">NSJ-15</strain>
    </source>
</reference>
<feature type="domain" description="Maltose/galactoside acetyltransferase" evidence="6">
    <location>
        <begin position="4"/>
        <end position="58"/>
    </location>
</feature>
<evidence type="ECO:0000256" key="1">
    <source>
        <dbReference type="ARBA" id="ARBA00007274"/>
    </source>
</evidence>
<evidence type="ECO:0000259" key="6">
    <source>
        <dbReference type="SMART" id="SM01266"/>
    </source>
</evidence>
<dbReference type="PANTHER" id="PTHR43017">
    <property type="entry name" value="GALACTOSIDE O-ACETYLTRANSFERASE"/>
    <property type="match status" value="1"/>
</dbReference>
<keyword evidence="4 5" id="KW-0012">Acyltransferase</keyword>
<dbReference type="EC" id="2.3.1.-" evidence="5"/>
<dbReference type="InterPro" id="IPR024688">
    <property type="entry name" value="Mac_dom"/>
</dbReference>
<evidence type="ECO:0000256" key="2">
    <source>
        <dbReference type="ARBA" id="ARBA00022679"/>
    </source>
</evidence>
<sequence length="212" mass="23526">MKEEEKIMSGVLFCPGDPSLRQIKRRAHDLNTDYNHTYEDETEKRQEILGKLIGRLGKGALIQGPVFFHYGVHTEIGEDFFANFNLTVQDDAHVTIGDRCNFGPNVTIVTPIHPMLAREREVMLDKDGNKKHFCYAKPVHIGNDCWFGANVVVCPGVTIGDGCVIGAGSIVVKDIPAGVFAAGNPCRVIREITEKDSMKYKPEILADNQVIE</sequence>
<evidence type="ECO:0000313" key="8">
    <source>
        <dbReference type="Proteomes" id="UP000632659"/>
    </source>
</evidence>
<dbReference type="CDD" id="cd03357">
    <property type="entry name" value="LbH_MAT_GAT"/>
    <property type="match status" value="1"/>
</dbReference>
<dbReference type="Pfam" id="PF12464">
    <property type="entry name" value="Mac"/>
    <property type="match status" value="1"/>
</dbReference>
<organism evidence="7 8">
    <name type="scientific">Massiliimalia timonensis</name>
    <dbReference type="NCBI Taxonomy" id="1987501"/>
    <lineage>
        <taxon>Bacteria</taxon>
        <taxon>Bacillati</taxon>
        <taxon>Bacillota</taxon>
        <taxon>Clostridia</taxon>
        <taxon>Eubacteriales</taxon>
        <taxon>Oscillospiraceae</taxon>
        <taxon>Massiliimalia</taxon>
    </lineage>
</organism>
<keyword evidence="3" id="KW-0677">Repeat</keyword>
<dbReference type="Pfam" id="PF00132">
    <property type="entry name" value="Hexapep"/>
    <property type="match status" value="1"/>
</dbReference>
<dbReference type="FunFam" id="2.160.10.10:FF:000025">
    <property type="entry name" value="Hexapeptide-repeat containing-acetyltransferase"/>
    <property type="match status" value="1"/>
</dbReference>
<evidence type="ECO:0000256" key="5">
    <source>
        <dbReference type="RuleBase" id="RU367021"/>
    </source>
</evidence>
<evidence type="ECO:0000256" key="4">
    <source>
        <dbReference type="ARBA" id="ARBA00023315"/>
    </source>
</evidence>
<keyword evidence="2 5" id="KW-0808">Transferase</keyword>
<dbReference type="InterPro" id="IPR011004">
    <property type="entry name" value="Trimer_LpxA-like_sf"/>
</dbReference>
<dbReference type="Pfam" id="PF14602">
    <property type="entry name" value="Hexapep_2"/>
    <property type="match status" value="1"/>
</dbReference>
<proteinExistence type="inferred from homology"/>
<name>A0A8J6PF45_9FIRM</name>
<evidence type="ECO:0000256" key="3">
    <source>
        <dbReference type="ARBA" id="ARBA00022737"/>
    </source>
</evidence>
<dbReference type="AlphaFoldDB" id="A0A8J6PF45"/>
<keyword evidence="8" id="KW-1185">Reference proteome</keyword>
<dbReference type="Proteomes" id="UP000632659">
    <property type="component" value="Unassembled WGS sequence"/>
</dbReference>
<dbReference type="SMART" id="SM01266">
    <property type="entry name" value="Mac"/>
    <property type="match status" value="1"/>
</dbReference>